<comment type="caution">
    <text evidence="5">Lacks conserved residue(s) required for the propagation of feature annotation.</text>
</comment>
<keyword evidence="3" id="KW-0677">Repeat</keyword>
<proteinExistence type="predicted"/>
<keyword evidence="8" id="KW-1185">Reference proteome</keyword>
<feature type="domain" description="EGF-like" evidence="6">
    <location>
        <begin position="77"/>
        <end position="112"/>
    </location>
</feature>
<protein>
    <recommendedName>
        <fullName evidence="6">EGF-like domain-containing protein</fullName>
    </recommendedName>
</protein>
<sequence>MTQARATMSLGSAYVHRAPLVAIARRSVHLVFLDKIVLEYATARTMGNASVSMVGKCICLPGWKGKKCEEPCPEGTFGPDCAMNCTCLNEGVCHADDGKCVCPFGWMGPNCTEGESGSLSLRTLGDVSRLMDSLIFNQLVPRDISGMGAL</sequence>
<dbReference type="PROSITE" id="PS50026">
    <property type="entry name" value="EGF_3"/>
    <property type="match status" value="1"/>
</dbReference>
<evidence type="ECO:0000259" key="6">
    <source>
        <dbReference type="PROSITE" id="PS50026"/>
    </source>
</evidence>
<dbReference type="CDD" id="cd00054">
    <property type="entry name" value="EGF_CA"/>
    <property type="match status" value="1"/>
</dbReference>
<evidence type="ECO:0000313" key="7">
    <source>
        <dbReference type="EMBL" id="CAD7245643.1"/>
    </source>
</evidence>
<keyword evidence="1 5" id="KW-0245">EGF-like domain</keyword>
<dbReference type="EMBL" id="LR900427">
    <property type="protein sequence ID" value="CAD7245643.1"/>
    <property type="molecule type" value="Genomic_DNA"/>
</dbReference>
<dbReference type="InterPro" id="IPR000742">
    <property type="entry name" value="EGF"/>
</dbReference>
<dbReference type="Pfam" id="PF07974">
    <property type="entry name" value="EGF_2"/>
    <property type="match status" value="1"/>
</dbReference>
<accession>A0A7R8X997</accession>
<reference evidence="7" key="1">
    <citation type="submission" date="2020-11" db="EMBL/GenBank/DDBJ databases">
        <authorList>
            <person name="Tran Van P."/>
        </authorList>
    </citation>
    <scope>NUCLEOTIDE SEQUENCE</scope>
</reference>
<dbReference type="PROSITE" id="PS00022">
    <property type="entry name" value="EGF_1"/>
    <property type="match status" value="1"/>
</dbReference>
<dbReference type="Gene3D" id="2.170.300.10">
    <property type="entry name" value="Tie2 ligand-binding domain superfamily"/>
    <property type="match status" value="1"/>
</dbReference>
<dbReference type="EMBL" id="CAJPEV010000910">
    <property type="protein sequence ID" value="CAG0889469.1"/>
    <property type="molecule type" value="Genomic_DNA"/>
</dbReference>
<name>A0A7R8X997_9CRUS</name>
<dbReference type="InterPro" id="IPR013111">
    <property type="entry name" value="EGF_extracell"/>
</dbReference>
<gene>
    <name evidence="7" type="ORF">DSTB1V02_LOCUS5511</name>
</gene>
<dbReference type="Proteomes" id="UP000677054">
    <property type="component" value="Unassembled WGS sequence"/>
</dbReference>
<dbReference type="PROSITE" id="PS01186">
    <property type="entry name" value="EGF_2"/>
    <property type="match status" value="1"/>
</dbReference>
<evidence type="ECO:0000256" key="5">
    <source>
        <dbReference type="PROSITE-ProRule" id="PRU00076"/>
    </source>
</evidence>
<feature type="disulfide bond" evidence="5">
    <location>
        <begin position="102"/>
        <end position="111"/>
    </location>
</feature>
<keyword evidence="4 5" id="KW-1015">Disulfide bond</keyword>
<dbReference type="AlphaFoldDB" id="A0A7R8X997"/>
<organism evidence="7">
    <name type="scientific">Darwinula stevensoni</name>
    <dbReference type="NCBI Taxonomy" id="69355"/>
    <lineage>
        <taxon>Eukaryota</taxon>
        <taxon>Metazoa</taxon>
        <taxon>Ecdysozoa</taxon>
        <taxon>Arthropoda</taxon>
        <taxon>Crustacea</taxon>
        <taxon>Oligostraca</taxon>
        <taxon>Ostracoda</taxon>
        <taxon>Podocopa</taxon>
        <taxon>Podocopida</taxon>
        <taxon>Darwinulocopina</taxon>
        <taxon>Darwinuloidea</taxon>
        <taxon>Darwinulidae</taxon>
        <taxon>Darwinula</taxon>
    </lineage>
</organism>
<evidence type="ECO:0000256" key="2">
    <source>
        <dbReference type="ARBA" id="ARBA00022729"/>
    </source>
</evidence>
<evidence type="ECO:0000313" key="8">
    <source>
        <dbReference type="Proteomes" id="UP000677054"/>
    </source>
</evidence>
<keyword evidence="2" id="KW-0732">Signal</keyword>
<dbReference type="OrthoDB" id="6377697at2759"/>
<dbReference type="PANTHER" id="PTHR24035">
    <property type="entry name" value="MULTIPLE EPIDERMAL GROWTH FACTOR-LIKE DOMAINS PROTEIN"/>
    <property type="match status" value="1"/>
</dbReference>
<dbReference type="FunFam" id="2.170.300.10:FF:000041">
    <property type="entry name" value="Tyrosine protein kinase receptor tie-1, putative"/>
    <property type="match status" value="1"/>
</dbReference>
<evidence type="ECO:0000256" key="4">
    <source>
        <dbReference type="ARBA" id="ARBA00023157"/>
    </source>
</evidence>
<dbReference type="PANTHER" id="PTHR24035:SF109">
    <property type="entry name" value="PROTEIN DRAPER"/>
    <property type="match status" value="1"/>
</dbReference>
<dbReference type="InterPro" id="IPR052108">
    <property type="entry name" value="MEGF/SIB"/>
</dbReference>
<evidence type="ECO:0000256" key="3">
    <source>
        <dbReference type="ARBA" id="ARBA00022737"/>
    </source>
</evidence>
<evidence type="ECO:0000256" key="1">
    <source>
        <dbReference type="ARBA" id="ARBA00022536"/>
    </source>
</evidence>